<proteinExistence type="predicted"/>
<dbReference type="GO" id="GO:0003700">
    <property type="term" value="F:DNA-binding transcription factor activity"/>
    <property type="evidence" value="ECO:0007669"/>
    <property type="project" value="InterPro"/>
</dbReference>
<dbReference type="SUPFAM" id="SSF46785">
    <property type="entry name" value="Winged helix' DNA-binding domain"/>
    <property type="match status" value="1"/>
</dbReference>
<dbReference type="InterPro" id="IPR000524">
    <property type="entry name" value="Tscrpt_reg_HTH_GntR"/>
</dbReference>
<keyword evidence="1" id="KW-0805">Transcription regulation</keyword>
<dbReference type="PROSITE" id="PS50949">
    <property type="entry name" value="HTH_GNTR"/>
    <property type="match status" value="1"/>
</dbReference>
<evidence type="ECO:0000313" key="5">
    <source>
        <dbReference type="EMBL" id="SDU64079.1"/>
    </source>
</evidence>
<dbReference type="CDD" id="cd07377">
    <property type="entry name" value="WHTH_GntR"/>
    <property type="match status" value="1"/>
</dbReference>
<feature type="domain" description="HTH gntR-type" evidence="4">
    <location>
        <begin position="4"/>
        <end position="72"/>
    </location>
</feature>
<dbReference type="InterPro" id="IPR011711">
    <property type="entry name" value="GntR_C"/>
</dbReference>
<dbReference type="PANTHER" id="PTHR43537:SF5">
    <property type="entry name" value="UXU OPERON TRANSCRIPTIONAL REGULATOR"/>
    <property type="match status" value="1"/>
</dbReference>
<evidence type="ECO:0000256" key="3">
    <source>
        <dbReference type="ARBA" id="ARBA00023163"/>
    </source>
</evidence>
<dbReference type="RefSeq" id="WP_046768158.1">
    <property type="nucleotide sequence ID" value="NZ_KQ061224.1"/>
</dbReference>
<sequence>MSHGDTFRLAQERLRQYIDDHDLRPGDRLPSEAQLAENLGISRISLREATRSLQSLGVINAVSGRGLFVSEFSFRPILEQLPYGLAVGGASLHEVFVVREALEEGLVEMVAKRLTPADLDDLQAIVDQMARKEEAGESLTETDKAFHARLYRPLDNALVSSLIDMFWELFNRLYSSLPGERDPHPARVHQGIVDALRAGEGMSDAMVSHFSYIRHRLEPLGSSHKEGTGEPGSPE</sequence>
<gene>
    <name evidence="5" type="ORF">SAMN04488563_3463</name>
</gene>
<dbReference type="InterPro" id="IPR036390">
    <property type="entry name" value="WH_DNA-bd_sf"/>
</dbReference>
<dbReference type="PRINTS" id="PR00035">
    <property type="entry name" value="HTHGNTR"/>
</dbReference>
<dbReference type="Gene3D" id="1.10.10.10">
    <property type="entry name" value="Winged helix-like DNA-binding domain superfamily/Winged helix DNA-binding domain"/>
    <property type="match status" value="1"/>
</dbReference>
<dbReference type="AlphaFoldDB" id="A0A1H2K5W8"/>
<dbReference type="SUPFAM" id="SSF48008">
    <property type="entry name" value="GntR ligand-binding domain-like"/>
    <property type="match status" value="1"/>
</dbReference>
<dbReference type="STRING" id="419479.SAMN04488563_3463"/>
<dbReference type="Gene3D" id="1.20.120.530">
    <property type="entry name" value="GntR ligand-binding domain-like"/>
    <property type="match status" value="1"/>
</dbReference>
<dbReference type="Pfam" id="PF07729">
    <property type="entry name" value="FCD"/>
    <property type="match status" value="1"/>
</dbReference>
<dbReference type="Pfam" id="PF00392">
    <property type="entry name" value="GntR"/>
    <property type="match status" value="1"/>
</dbReference>
<evidence type="ECO:0000256" key="2">
    <source>
        <dbReference type="ARBA" id="ARBA00023125"/>
    </source>
</evidence>
<keyword evidence="2 5" id="KW-0238">DNA-binding</keyword>
<protein>
    <submittedName>
        <fullName evidence="5">DNA-binding transcriptional regulator, FadR family</fullName>
    </submittedName>
</protein>
<dbReference type="Proteomes" id="UP000182977">
    <property type="component" value="Chromosome I"/>
</dbReference>
<dbReference type="PANTHER" id="PTHR43537">
    <property type="entry name" value="TRANSCRIPTIONAL REGULATOR, GNTR FAMILY"/>
    <property type="match status" value="1"/>
</dbReference>
<dbReference type="GO" id="GO:0003677">
    <property type="term" value="F:DNA binding"/>
    <property type="evidence" value="ECO:0007669"/>
    <property type="project" value="UniProtKB-KW"/>
</dbReference>
<evidence type="ECO:0000256" key="1">
    <source>
        <dbReference type="ARBA" id="ARBA00023015"/>
    </source>
</evidence>
<organism evidence="5 6">
    <name type="scientific">Jiangella alkaliphila</name>
    <dbReference type="NCBI Taxonomy" id="419479"/>
    <lineage>
        <taxon>Bacteria</taxon>
        <taxon>Bacillati</taxon>
        <taxon>Actinomycetota</taxon>
        <taxon>Actinomycetes</taxon>
        <taxon>Jiangellales</taxon>
        <taxon>Jiangellaceae</taxon>
        <taxon>Jiangella</taxon>
    </lineage>
</organism>
<name>A0A1H2K5W8_9ACTN</name>
<dbReference type="SMART" id="SM00895">
    <property type="entry name" value="FCD"/>
    <property type="match status" value="1"/>
</dbReference>
<dbReference type="InterPro" id="IPR036388">
    <property type="entry name" value="WH-like_DNA-bd_sf"/>
</dbReference>
<dbReference type="InterPro" id="IPR008920">
    <property type="entry name" value="TF_FadR/GntR_C"/>
</dbReference>
<keyword evidence="3" id="KW-0804">Transcription</keyword>
<accession>A0A1H2K5W8</accession>
<dbReference type="OrthoDB" id="4164516at2"/>
<keyword evidence="6" id="KW-1185">Reference proteome</keyword>
<evidence type="ECO:0000259" key="4">
    <source>
        <dbReference type="PROSITE" id="PS50949"/>
    </source>
</evidence>
<reference evidence="6" key="1">
    <citation type="submission" date="2016-10" db="EMBL/GenBank/DDBJ databases">
        <authorList>
            <person name="Varghese N."/>
            <person name="Submissions S."/>
        </authorList>
    </citation>
    <scope>NUCLEOTIDE SEQUENCE [LARGE SCALE GENOMIC DNA]</scope>
    <source>
        <strain evidence="6">DSM 45079</strain>
    </source>
</reference>
<dbReference type="SMART" id="SM00345">
    <property type="entry name" value="HTH_GNTR"/>
    <property type="match status" value="1"/>
</dbReference>
<dbReference type="EMBL" id="LT629791">
    <property type="protein sequence ID" value="SDU64079.1"/>
    <property type="molecule type" value="Genomic_DNA"/>
</dbReference>
<evidence type="ECO:0000313" key="6">
    <source>
        <dbReference type="Proteomes" id="UP000182977"/>
    </source>
</evidence>